<dbReference type="EMBL" id="MU006246">
    <property type="protein sequence ID" value="KAF2819225.1"/>
    <property type="molecule type" value="Genomic_DNA"/>
</dbReference>
<dbReference type="InterPro" id="IPR020807">
    <property type="entry name" value="PKS_DH"/>
</dbReference>
<evidence type="ECO:0000256" key="3">
    <source>
        <dbReference type="ARBA" id="ARBA00022598"/>
    </source>
</evidence>
<feature type="domain" description="Ketosynthase family 3 (KS3)" evidence="12">
    <location>
        <begin position="29"/>
        <end position="460"/>
    </location>
</feature>
<evidence type="ECO:0000313" key="14">
    <source>
        <dbReference type="EMBL" id="KAF2819225.1"/>
    </source>
</evidence>
<evidence type="ECO:0000256" key="2">
    <source>
        <dbReference type="ARBA" id="ARBA00022553"/>
    </source>
</evidence>
<keyword evidence="2" id="KW-0597">Phosphoprotein</keyword>
<dbReference type="InterPro" id="IPR001227">
    <property type="entry name" value="Ac_transferase_dom_sf"/>
</dbReference>
<keyword evidence="3" id="KW-0436">Ligase</keyword>
<feature type="compositionally biased region" description="Low complexity" evidence="10">
    <location>
        <begin position="2535"/>
        <end position="2562"/>
    </location>
</feature>
<feature type="region of interest" description="Disordered" evidence="10">
    <location>
        <begin position="2503"/>
        <end position="2567"/>
    </location>
</feature>
<dbReference type="Pfam" id="PF00698">
    <property type="entry name" value="Acyl_transf_1"/>
    <property type="match status" value="1"/>
</dbReference>
<dbReference type="OrthoDB" id="329835at2759"/>
<feature type="region of interest" description="N-terminal hotdog fold" evidence="9">
    <location>
        <begin position="960"/>
        <end position="1093"/>
    </location>
</feature>
<dbReference type="SUPFAM" id="SSF53335">
    <property type="entry name" value="S-adenosyl-L-methionine-dependent methyltransferases"/>
    <property type="match status" value="1"/>
</dbReference>
<dbReference type="Pfam" id="PF23114">
    <property type="entry name" value="NAD-bd_HRPKS_sdrA"/>
    <property type="match status" value="1"/>
</dbReference>
<dbReference type="PROSITE" id="PS52004">
    <property type="entry name" value="KS3_2"/>
    <property type="match status" value="1"/>
</dbReference>
<name>A0A6A6ZG29_9PLEO</name>
<dbReference type="Pfam" id="PF14765">
    <property type="entry name" value="PS-DH"/>
    <property type="match status" value="1"/>
</dbReference>
<feature type="compositionally biased region" description="Basic residues" evidence="10">
    <location>
        <begin position="3841"/>
        <end position="3878"/>
    </location>
</feature>
<evidence type="ECO:0000256" key="8">
    <source>
        <dbReference type="ARBA" id="ARBA00029454"/>
    </source>
</evidence>
<dbReference type="CDD" id="cd19532">
    <property type="entry name" value="C_PKS-NRPS"/>
    <property type="match status" value="1"/>
</dbReference>
<dbReference type="CDD" id="cd02440">
    <property type="entry name" value="AdoMet_MTases"/>
    <property type="match status" value="1"/>
</dbReference>
<feature type="region of interest" description="Disordered" evidence="10">
    <location>
        <begin position="3772"/>
        <end position="3882"/>
    </location>
</feature>
<dbReference type="InterPro" id="IPR006162">
    <property type="entry name" value="Ppantetheine_attach_site"/>
</dbReference>
<dbReference type="InterPro" id="IPR057326">
    <property type="entry name" value="KR_dom"/>
</dbReference>
<dbReference type="InterPro" id="IPR010071">
    <property type="entry name" value="AA_adenyl_dom"/>
</dbReference>
<dbReference type="Gene3D" id="3.30.559.10">
    <property type="entry name" value="Chloramphenicol acetyltransferase-like domain"/>
    <property type="match status" value="1"/>
</dbReference>
<comment type="similarity">
    <text evidence="7">In the C-terminal section; belongs to the NRP synthetase family.</text>
</comment>
<dbReference type="Gene3D" id="3.10.129.110">
    <property type="entry name" value="Polyketide synthase dehydratase"/>
    <property type="match status" value="1"/>
</dbReference>
<evidence type="ECO:0008006" key="16">
    <source>
        <dbReference type="Google" id="ProtNLM"/>
    </source>
</evidence>
<keyword evidence="4" id="KW-0808">Transferase</keyword>
<protein>
    <recommendedName>
        <fullName evidence="16">Carrier domain-containing protein</fullName>
    </recommendedName>
</protein>
<feature type="active site" description="Proton acceptor; for dehydratase activity" evidence="9">
    <location>
        <position position="991"/>
    </location>
</feature>
<dbReference type="Pfam" id="PF00668">
    <property type="entry name" value="Condensation"/>
    <property type="match status" value="1"/>
</dbReference>
<evidence type="ECO:0000259" key="11">
    <source>
        <dbReference type="PROSITE" id="PS50075"/>
    </source>
</evidence>
<dbReference type="SUPFAM" id="SSF55048">
    <property type="entry name" value="Probable ACP-binding domain of malonyl-CoA ACP transacylase"/>
    <property type="match status" value="1"/>
</dbReference>
<evidence type="ECO:0000259" key="13">
    <source>
        <dbReference type="PROSITE" id="PS52019"/>
    </source>
</evidence>
<dbReference type="SUPFAM" id="SSF53901">
    <property type="entry name" value="Thiolase-like"/>
    <property type="match status" value="1"/>
</dbReference>
<dbReference type="SUPFAM" id="SSF51735">
    <property type="entry name" value="NAD(P)-binding Rossmann-fold domains"/>
    <property type="match status" value="2"/>
</dbReference>
<dbReference type="InterPro" id="IPR016036">
    <property type="entry name" value="Malonyl_transacylase_ACP-bd"/>
</dbReference>
<dbReference type="InterPro" id="IPR049552">
    <property type="entry name" value="PKS_DH_N"/>
</dbReference>
<dbReference type="CDD" id="cd00833">
    <property type="entry name" value="PKS"/>
    <property type="match status" value="1"/>
</dbReference>
<dbReference type="InterPro" id="IPR045851">
    <property type="entry name" value="AMP-bd_C_sf"/>
</dbReference>
<evidence type="ECO:0000256" key="4">
    <source>
        <dbReference type="ARBA" id="ARBA00022679"/>
    </source>
</evidence>
<evidence type="ECO:0000256" key="1">
    <source>
        <dbReference type="ARBA" id="ARBA00022450"/>
    </source>
</evidence>
<sequence length="3922" mass="431967">MSVQSSKTILQTTSVAHVQHKHNSAKMNTEPIAIVGSGCRFPGEASSPSKLWELLRQPHDVSSKIDRRFAAKSFYHKDGHHHGASNVLDAYLLEEDPHLFDAQLFNIQGGEAASMDPQQRVLIEVVYEALELAGLNQLSGTNTGVYVGVMCNDFSQITYSDLDNIPKYAATGTAASILSNRLSYFFNWKGPSMTIDTACSSSLIAVHQAVQLLRSGQSRVAVAAGSNLIFSPTNFIAESNLNMLSPTGRSRMWDNDADGYARGEGVGCVILKRLSDAIADGDNIECVIRETGTNQDGRTPGITMPSSESQAELIRETYSRAGLNPLLETDRCQYFEAHGTGTKAGDPQEASAIYQAFVSDKGATDDQHLYVGSIKTVIGHTEGTAGIAGLLKASLSIQNGTIPPNMLFNELNPAIEPYYGFLQIPTTAKAWPKLPPGVPRRASVNSFGFGGANAHAIIESYTPAATATERATTDNPLPIAFSANSEKALVSQLRTWLQFLEQQPPSAINVRDLAWTLSRRTPLNQRACFAASTVEALVEALRTAVEVKDDEVGVRTSAKKSKIFGVFTGQGAQWPAMGRGLVQCSPVAEATLKHLDTSLQSLPEEDRPSWSLSEELFKTGKESRVLEAEFSQPLCTAVQIILTDMLSAVGVTFEAVVGHSSGEIGAAYTCGYLSAWDAIRIAYLRGRVSHLAHANGAMLAVGTSLEDATELCSLPIFRGRLTVAASNSASSVTLSGDLKAVERAKVVLDDESKFTRMLKVDKAYHSHHMEPCSEPYMEAMSRAGIHVLEPKDGPRCRWFSSVLGGTEATPSIVDLSGSYWRDNLVQPVLFHQALEAALASTSAAASLGLVVEVGPHPALKGPASSVIEESCGSGVPYTGVLSRGSNDVEALSAGIGAVWCNILSAPTALSLSNFASLFSGSDATPALLKSVPTYTWDHSRAYFTESRATKRLLSRPSGHHELLGVRLDGGPNDFRWRNFIKPQEMPWLRGHQIQGQMVFPGAGFASIAIEASKAVVDDEQVAVVEILDLQVRRAMSLNDDAVGVEILITLSNVVRDEQHGTITYDFECAICPDADSAPFAASTARIRLEMRDSSDSSPSSLVQRFPLGLDMNPLDVDHFYNSLASSGYNYSDMFRSIQSIERTTDKSSGIIHVEVPNDYDVSDITLHPAPLDVAFQAVFGALGYPGDGRLWTTLVPTTISRIKIDPRACKLNSGLRSDISFDAFLSASASKGISGDVDMFNATGQALVQIEGLSLSPLSALTPQDDKQMVSKMVWGPEKPDATRDVTEWQLGSANLTEDGANFVQRACFFYMKGLNEAITHEERAACEWHPRKYLTWVAYTVDEVAAGKHPIIQQEWLNDTWETIEPMVEAFKQEQGDLSLTISTIGESLIPWARGELDLLELYRETNMLEHIHKNLVGFSEFNEYLGKLVDQLAHRFQQMDILELGASTGSTTEVVMRHIEDRFRSYTYTDISSDLFPKAEIDFKKYADKFVYSTLDIEKDPAEQQYLAHNYDLIVVSNVLHGTKSLESTLKNIRKLLKPGGYLVFLETTDMDPVHPTFVSGTLADWWVGEDDEPRQHPLITRDSWADLLQKTGFSGIDTQTPGSGHFMAPQGVMLSQAVDVQMELIRQPLNSDGIIKPALNDILIIGGRSMAVFTLVEDILELLQPLAKTISRVERFDELEESHFTDKQMILSVAELEEHIFDPFTPAKWKSMQIMTEKARSIVWVTHGGLSGTQPYGHMMAGVARCLYSEKPAMTFQIVDFDAQDVSDIQPATIAEAVLRMQISNAWTSLPEPYTPTWTLEREVRVGLDGTMSIPRYLPNDELDARYNASRRVIRSDRVPGDDVTIVEHRGVYELERVVQSEWASKDQSSPQDIQVDRSSLMALTVESVGALFLVTGNLVGSSKPVIALSASNSSKISPPASWRIEFDTHLSGVDPSLLVTEAIHACWIEKILSMTPNNTVMLVHEPPTTRFASALRNAAADRHLTVHFTTSQRDDSDYTFIHPSRHDRALSRLLPRNLATFVVMSGDVDMEGIASRMERQLPSQCNVINLSMLMAKEAYVRPSTSPDTVIPGILDRVSRYLQDSSAASPGGLFDEVPIAQVAGNHIPLHQKGRVAVLNWTTSEIVPLRLYPAEDIVQFRPDKTYLLIGLAGQLGISLCDWMAQRGARHIVVTSRNPKVNKAWLDSIQADGVHLEVLPCDVTDRRSVLKMYQTICKTMPPVAGVCNGAMIMNDGIIPHMTYERFNQTLRPKVDGTRFLNEVFDKPTLDFFIVFSSLAYVTGNIGQTPYATANAFMVSMVEGRRARGLAGSILNMAGIAGIGYISRTNAGILERLAKLGFSNMSEWDFLQFFAEAVLAGKPGSRSTAYDISSSLHPYDAEQETDPPAWLPIPTFSYYKRTKRQSLDEEDAQETSVRARLRKQTTKEGIASVIQAGLSATLYKLLNIRPEDANIRADTRLVDLGIDSLVAVDMRSWFSKELDLDMPVLKLLGGATVEEMVQDTTERLSPDFTPKLKAEDEEVLVQEETSPEVQSESTSDSGTPSSASDTKSVSSPSSVSEDGSLEDEKSIVDATDLGTNQDLVFESKQSMGYPALQFWFLLQQQKLRSAFHCTFRIAFRGRMDVNRMAQAVKQLGERHDSMRTAFFDDPSNGYEPTQAALAPSASPLRLETRKVSSLQEAVEFTDDLHQRYVYKLDRGEVVRIALLSENDQTHYLVIGTHHIAIDGYSFFLFLRELVELYAGRPVEPVLMPWNDIIKEQKLAVDNGSMASEVAFWKKQLVGPNGVPEPLPMLPCAKVQSRVPVSTFRLEQVPMVTLKPALVRAIRERCRKLKVTRFHFFMTVLRLMLMELAGVNELCIGMVDAGRTDVRSTKLVGLMVNVLPLRFQKKASQSFAQICREVRDQAYMAQAHSRLPFKAMLEQLGVPLSNNAAPIFQAMLSYLPQKFEYGAFEGTETDEVKSHLNYSLTDMNVDINDISESEIKFRFSAQTDLYSRDAVQTLMNTYVKLTEKFANSESIEGMLELYDAGQVKDAVTMSLGDLEPDNFRQTASHIIQEIGSKAPDAIALKDGSGTTLTYSQMAQRVSQIELALVHSGEKLERVACYQQPTADWICSLLAVWKAGATYISLDSRLPESRISTLLELSKPSAILCCPETLEVTRAVAKDCRVLDVKNLPQVTDSQVDATTNAKLDCPALVIFTSGSTGTPKCVEICHSSLANVITGSLARHCREGESLVALQQSAVSFDLCFGQVLMGLCSGGSVVVASRDQRSDPQEICKIIRDESVSFIIATPSELAYWFRYGKAELNEVTSLRYAFAGGEALPSTLKTSFRQLNKDVKLVNVYGPAEASVWCTTAEIDYSTEEHVDVAIPVGRPVANCGVFVVDKNLKPVPSGVSGEIAVTGAGVANGYFGQEKLTKAAFLPDLLTPAGYFSQAVTKKQMYRTGDGGRFGADGQLYYEGRIQGDSQIKLNGIRIEIREVESAILRASHGVLGNAVVSARRNPDFLVGHVEFEPGYYGPQEQKQFLESLVSRLPLPKYMCPALLVPLDRIPVNAHGKTDRLAAQALPLPSLSRHNEGESEATKTESTLLEIWKEVLPIDLTLAIAIRPETDFFSLGGGSYLLVRVQRLIRDRFHVSIPVRELFGTSTLREMSSSVDAATAISAIDWQIETALDGISRDATDLELAAPVKTAGMTVVLTGATGYLGRNILKTLLENPAVSTIHCVAVRDETRVHHFEVNTTAQIVVHTASQRSRRPDPQRRKPILLGLIPDAPWCQRQLDQNPDPNGIPPPRPIALYLKRRPRPQARLRRRKRRISRARYQPQLPAHGRLQRLHRVQVGIRSLPRARRPRPRHPRQHPPRHGRREQHARPRGRTPSRRVPQHGRATQSCAAFARLARVVRCPAHFIIVHVAYGQFSAKAAAASGW</sequence>
<dbReference type="Pfam" id="PF21089">
    <property type="entry name" value="PKS_DH_N"/>
    <property type="match status" value="1"/>
</dbReference>
<dbReference type="Pfam" id="PF08659">
    <property type="entry name" value="KR"/>
    <property type="match status" value="1"/>
</dbReference>
<dbReference type="InterPro" id="IPR016035">
    <property type="entry name" value="Acyl_Trfase/lysoPLipase"/>
</dbReference>
<dbReference type="InterPro" id="IPR049900">
    <property type="entry name" value="PKS_mFAS_DH"/>
</dbReference>
<accession>A0A6A6ZG29</accession>
<dbReference type="SMART" id="SM00823">
    <property type="entry name" value="PKS_PP"/>
    <property type="match status" value="2"/>
</dbReference>
<dbReference type="InterPro" id="IPR050091">
    <property type="entry name" value="PKS_NRPS_Biosynth_Enz"/>
</dbReference>
<dbReference type="InterPro" id="IPR001242">
    <property type="entry name" value="Condensation_dom"/>
</dbReference>
<dbReference type="Pfam" id="PF02801">
    <property type="entry name" value="Ketoacyl-synt_C"/>
    <property type="match status" value="1"/>
</dbReference>
<dbReference type="GO" id="GO:0030639">
    <property type="term" value="P:polyketide biosynthetic process"/>
    <property type="evidence" value="ECO:0007669"/>
    <property type="project" value="UniProtKB-ARBA"/>
</dbReference>
<gene>
    <name evidence="14" type="ORF">CC86DRAFT_148859</name>
</gene>
<dbReference type="Gene3D" id="3.30.300.30">
    <property type="match status" value="1"/>
</dbReference>
<feature type="domain" description="PKS/mFAS DH" evidence="13">
    <location>
        <begin position="960"/>
        <end position="1264"/>
    </location>
</feature>
<keyword evidence="5" id="KW-0677">Repeat</keyword>
<dbReference type="SMART" id="SM00822">
    <property type="entry name" value="PKS_KR"/>
    <property type="match status" value="1"/>
</dbReference>
<dbReference type="SUPFAM" id="SSF52151">
    <property type="entry name" value="FabD/lysophospholipase-like"/>
    <property type="match status" value="1"/>
</dbReference>
<feature type="domain" description="Carrier" evidence="11">
    <location>
        <begin position="2432"/>
        <end position="2508"/>
    </location>
</feature>
<dbReference type="GO" id="GO:0004315">
    <property type="term" value="F:3-oxoacyl-[acyl-carrier-protein] synthase activity"/>
    <property type="evidence" value="ECO:0007669"/>
    <property type="project" value="InterPro"/>
</dbReference>
<dbReference type="InterPro" id="IPR013968">
    <property type="entry name" value="PKS_KR"/>
</dbReference>
<dbReference type="Gene3D" id="3.40.47.10">
    <property type="match status" value="1"/>
</dbReference>
<dbReference type="SMART" id="SM00826">
    <property type="entry name" value="PKS_DH"/>
    <property type="match status" value="1"/>
</dbReference>
<dbReference type="GO" id="GO:0016874">
    <property type="term" value="F:ligase activity"/>
    <property type="evidence" value="ECO:0007669"/>
    <property type="project" value="UniProtKB-KW"/>
</dbReference>
<dbReference type="CDD" id="cd05930">
    <property type="entry name" value="A_NRPS"/>
    <property type="match status" value="1"/>
</dbReference>
<proteinExistence type="inferred from homology"/>
<feature type="region of interest" description="C-terminal hotdog fold" evidence="9">
    <location>
        <begin position="1110"/>
        <end position="1264"/>
    </location>
</feature>
<dbReference type="InterPro" id="IPR036291">
    <property type="entry name" value="NAD(P)-bd_dom_sf"/>
</dbReference>
<dbReference type="Pfam" id="PF13489">
    <property type="entry name" value="Methyltransf_23"/>
    <property type="match status" value="1"/>
</dbReference>
<evidence type="ECO:0000256" key="10">
    <source>
        <dbReference type="SAM" id="MobiDB-lite"/>
    </source>
</evidence>
<dbReference type="InterPro" id="IPR009081">
    <property type="entry name" value="PP-bd_ACP"/>
</dbReference>
<dbReference type="GO" id="GO:0031177">
    <property type="term" value="F:phosphopantetheine binding"/>
    <property type="evidence" value="ECO:0007669"/>
    <property type="project" value="InterPro"/>
</dbReference>
<dbReference type="PROSITE" id="PS00455">
    <property type="entry name" value="AMP_BINDING"/>
    <property type="match status" value="1"/>
</dbReference>
<feature type="compositionally biased region" description="Basic and acidic residues" evidence="10">
    <location>
        <begin position="2504"/>
        <end position="2518"/>
    </location>
</feature>
<dbReference type="InterPro" id="IPR049551">
    <property type="entry name" value="PKS_DH_C"/>
</dbReference>
<dbReference type="SUPFAM" id="SSF52777">
    <property type="entry name" value="CoA-dependent acyltransferases"/>
    <property type="match status" value="2"/>
</dbReference>
<dbReference type="InterPro" id="IPR018201">
    <property type="entry name" value="Ketoacyl_synth_AS"/>
</dbReference>
<dbReference type="Pfam" id="PF16197">
    <property type="entry name" value="KAsynt_C_assoc"/>
    <property type="match status" value="1"/>
</dbReference>
<dbReference type="InterPro" id="IPR000873">
    <property type="entry name" value="AMP-dep_synth/lig_dom"/>
</dbReference>
<dbReference type="Gene3D" id="3.40.50.720">
    <property type="entry name" value="NAD(P)-binding Rossmann-like Domain"/>
    <property type="match status" value="2"/>
</dbReference>
<dbReference type="InterPro" id="IPR042099">
    <property type="entry name" value="ANL_N_sf"/>
</dbReference>
<dbReference type="PANTHER" id="PTHR43775">
    <property type="entry name" value="FATTY ACID SYNTHASE"/>
    <property type="match status" value="1"/>
</dbReference>
<dbReference type="InterPro" id="IPR014031">
    <property type="entry name" value="Ketoacyl_synth_C"/>
</dbReference>
<dbReference type="GO" id="GO:0004312">
    <property type="term" value="F:fatty acid synthase activity"/>
    <property type="evidence" value="ECO:0007669"/>
    <property type="project" value="TreeGrafter"/>
</dbReference>
<keyword evidence="1" id="KW-0596">Phosphopantetheine</keyword>
<dbReference type="InterPro" id="IPR056501">
    <property type="entry name" value="NAD-bd_HRPKS_sdrA"/>
</dbReference>
<dbReference type="Gene3D" id="3.40.366.10">
    <property type="entry name" value="Malonyl-Coenzyme A Acyl Carrier Protein, domain 2"/>
    <property type="match status" value="1"/>
</dbReference>
<dbReference type="InterPro" id="IPR032821">
    <property type="entry name" value="PKS_assoc"/>
</dbReference>
<dbReference type="SUPFAM" id="SSF47336">
    <property type="entry name" value="ACP-like"/>
    <property type="match status" value="2"/>
</dbReference>
<evidence type="ECO:0000256" key="6">
    <source>
        <dbReference type="ARBA" id="ARBA00023268"/>
    </source>
</evidence>
<dbReference type="PROSITE" id="PS52019">
    <property type="entry name" value="PKS_MFAS_DH"/>
    <property type="match status" value="1"/>
</dbReference>
<dbReference type="InterPro" id="IPR023213">
    <property type="entry name" value="CAT-like_dom_sf"/>
</dbReference>
<dbReference type="InterPro" id="IPR042104">
    <property type="entry name" value="PKS_dehydratase_sf"/>
</dbReference>
<dbReference type="Gene3D" id="3.30.559.30">
    <property type="entry name" value="Nonribosomal peptide synthetase, condensation domain"/>
    <property type="match status" value="1"/>
</dbReference>
<dbReference type="Pfam" id="PF00109">
    <property type="entry name" value="ketoacyl-synt"/>
    <property type="match status" value="1"/>
</dbReference>
<dbReference type="Proteomes" id="UP000799424">
    <property type="component" value="Unassembled WGS sequence"/>
</dbReference>
<dbReference type="InterPro" id="IPR020845">
    <property type="entry name" value="AMP-binding_CS"/>
</dbReference>
<evidence type="ECO:0000259" key="12">
    <source>
        <dbReference type="PROSITE" id="PS52004"/>
    </source>
</evidence>
<dbReference type="PANTHER" id="PTHR43775:SF20">
    <property type="entry name" value="HYBRID PKS-NRPS SYNTHETASE APDA"/>
    <property type="match status" value="1"/>
</dbReference>
<comment type="similarity">
    <text evidence="8">Belongs to the NRP synthetase family.</text>
</comment>
<dbReference type="InterPro" id="IPR014030">
    <property type="entry name" value="Ketoacyl_synth_N"/>
</dbReference>
<evidence type="ECO:0000313" key="15">
    <source>
        <dbReference type="Proteomes" id="UP000799424"/>
    </source>
</evidence>
<keyword evidence="15" id="KW-1185">Reference proteome</keyword>
<evidence type="ECO:0000256" key="5">
    <source>
        <dbReference type="ARBA" id="ARBA00022737"/>
    </source>
</evidence>
<evidence type="ECO:0000256" key="9">
    <source>
        <dbReference type="PROSITE-ProRule" id="PRU01363"/>
    </source>
</evidence>
<keyword evidence="6" id="KW-0511">Multifunctional enzyme</keyword>
<dbReference type="SMART" id="SM00827">
    <property type="entry name" value="PKS_AT"/>
    <property type="match status" value="1"/>
</dbReference>
<dbReference type="InterPro" id="IPR016039">
    <property type="entry name" value="Thiolase-like"/>
</dbReference>
<dbReference type="PROSITE" id="PS00606">
    <property type="entry name" value="KS3_1"/>
    <property type="match status" value="1"/>
</dbReference>
<dbReference type="PROSITE" id="PS00012">
    <property type="entry name" value="PHOSPHOPANTETHEINE"/>
    <property type="match status" value="1"/>
</dbReference>
<organism evidence="14 15">
    <name type="scientific">Ophiobolus disseminans</name>
    <dbReference type="NCBI Taxonomy" id="1469910"/>
    <lineage>
        <taxon>Eukaryota</taxon>
        <taxon>Fungi</taxon>
        <taxon>Dikarya</taxon>
        <taxon>Ascomycota</taxon>
        <taxon>Pezizomycotina</taxon>
        <taxon>Dothideomycetes</taxon>
        <taxon>Pleosporomycetidae</taxon>
        <taxon>Pleosporales</taxon>
        <taxon>Pleosporineae</taxon>
        <taxon>Phaeosphaeriaceae</taxon>
        <taxon>Ophiobolus</taxon>
    </lineage>
</organism>
<dbReference type="GO" id="GO:0006633">
    <property type="term" value="P:fatty acid biosynthetic process"/>
    <property type="evidence" value="ECO:0007669"/>
    <property type="project" value="InterPro"/>
</dbReference>
<dbReference type="Gene3D" id="3.40.50.150">
    <property type="entry name" value="Vaccinia Virus protein VP39"/>
    <property type="match status" value="1"/>
</dbReference>
<dbReference type="NCBIfam" id="TIGR01733">
    <property type="entry name" value="AA-adenyl-dom"/>
    <property type="match status" value="1"/>
</dbReference>
<evidence type="ECO:0000256" key="7">
    <source>
        <dbReference type="ARBA" id="ARBA00029443"/>
    </source>
</evidence>
<feature type="active site" description="Proton donor; for dehydratase activity" evidence="9">
    <location>
        <position position="1172"/>
    </location>
</feature>
<reference evidence="14" key="1">
    <citation type="journal article" date="2020" name="Stud. Mycol.">
        <title>101 Dothideomycetes genomes: a test case for predicting lifestyles and emergence of pathogens.</title>
        <authorList>
            <person name="Haridas S."/>
            <person name="Albert R."/>
            <person name="Binder M."/>
            <person name="Bloem J."/>
            <person name="Labutti K."/>
            <person name="Salamov A."/>
            <person name="Andreopoulos B."/>
            <person name="Baker S."/>
            <person name="Barry K."/>
            <person name="Bills G."/>
            <person name="Bluhm B."/>
            <person name="Cannon C."/>
            <person name="Castanera R."/>
            <person name="Culley D."/>
            <person name="Daum C."/>
            <person name="Ezra D."/>
            <person name="Gonzalez J."/>
            <person name="Henrissat B."/>
            <person name="Kuo A."/>
            <person name="Liang C."/>
            <person name="Lipzen A."/>
            <person name="Lutzoni F."/>
            <person name="Magnuson J."/>
            <person name="Mondo S."/>
            <person name="Nolan M."/>
            <person name="Ohm R."/>
            <person name="Pangilinan J."/>
            <person name="Park H.-J."/>
            <person name="Ramirez L."/>
            <person name="Alfaro M."/>
            <person name="Sun H."/>
            <person name="Tritt A."/>
            <person name="Yoshinaga Y."/>
            <person name="Zwiers L.-H."/>
            <person name="Turgeon B."/>
            <person name="Goodwin S."/>
            <person name="Spatafora J."/>
            <person name="Crous P."/>
            <person name="Grigoriev I."/>
        </authorList>
    </citation>
    <scope>NUCLEOTIDE SEQUENCE</scope>
    <source>
        <strain evidence="14">CBS 113818</strain>
    </source>
</reference>
<dbReference type="InterPro" id="IPR029063">
    <property type="entry name" value="SAM-dependent_MTases_sf"/>
</dbReference>
<dbReference type="SMART" id="SM00825">
    <property type="entry name" value="PKS_KS"/>
    <property type="match status" value="1"/>
</dbReference>
<dbReference type="InterPro" id="IPR020806">
    <property type="entry name" value="PKS_PP-bd"/>
</dbReference>
<dbReference type="PROSITE" id="PS50075">
    <property type="entry name" value="CARRIER"/>
    <property type="match status" value="2"/>
</dbReference>
<feature type="domain" description="Carrier" evidence="11">
    <location>
        <begin position="3577"/>
        <end position="3657"/>
    </location>
</feature>
<dbReference type="Gene3D" id="1.10.1200.10">
    <property type="entry name" value="ACP-like"/>
    <property type="match status" value="2"/>
</dbReference>
<dbReference type="InterPro" id="IPR014043">
    <property type="entry name" value="Acyl_transferase_dom"/>
</dbReference>
<dbReference type="InterPro" id="IPR036736">
    <property type="entry name" value="ACP-like_sf"/>
</dbReference>
<feature type="compositionally biased region" description="Basic residues" evidence="10">
    <location>
        <begin position="3795"/>
        <end position="3814"/>
    </location>
</feature>
<dbReference type="InterPro" id="IPR020841">
    <property type="entry name" value="PKS_Beta-ketoAc_synthase_dom"/>
</dbReference>
<dbReference type="Pfam" id="PF00501">
    <property type="entry name" value="AMP-binding"/>
    <property type="match status" value="1"/>
</dbReference>
<dbReference type="Gene3D" id="3.40.50.12780">
    <property type="entry name" value="N-terminal domain of ligase-like"/>
    <property type="match status" value="1"/>
</dbReference>
<dbReference type="Pfam" id="PF00550">
    <property type="entry name" value="PP-binding"/>
    <property type="match status" value="2"/>
</dbReference>
<dbReference type="SUPFAM" id="SSF56801">
    <property type="entry name" value="Acetyl-CoA synthetase-like"/>
    <property type="match status" value="1"/>
</dbReference>